<dbReference type="Proteomes" id="UP000184364">
    <property type="component" value="Unassembled WGS sequence"/>
</dbReference>
<dbReference type="InterPro" id="IPR006015">
    <property type="entry name" value="Universal_stress_UspA"/>
</dbReference>
<dbReference type="RefSeq" id="WP_073291715.1">
    <property type="nucleotide sequence ID" value="NZ_FRAV01000006.1"/>
</dbReference>
<sequence>MINIVLPVDFGDKTEQLVDGAIKFAKEINGKIFLIHVAPSDIGFAIGDMGFQYFPEVEANEIREELVQLNTIEQRIIAHNVDCEHLLKQGIAKDIILEYCKTKNANYIVMGSHGRSGIYDVFVGSLTKGLTKDSHIPVLVLPIHEHTH</sequence>
<name>A0A1M6UGB0_9FLAO</name>
<evidence type="ECO:0000259" key="2">
    <source>
        <dbReference type="Pfam" id="PF00582"/>
    </source>
</evidence>
<dbReference type="Gene3D" id="3.40.50.620">
    <property type="entry name" value="HUPs"/>
    <property type="match status" value="1"/>
</dbReference>
<dbReference type="InterPro" id="IPR006016">
    <property type="entry name" value="UspA"/>
</dbReference>
<proteinExistence type="inferred from homology"/>
<dbReference type="Pfam" id="PF00582">
    <property type="entry name" value="Usp"/>
    <property type="match status" value="1"/>
</dbReference>
<organism evidence="3 4">
    <name type="scientific">Chryseobacterium polytrichastri</name>
    <dbReference type="NCBI Taxonomy" id="1302687"/>
    <lineage>
        <taxon>Bacteria</taxon>
        <taxon>Pseudomonadati</taxon>
        <taxon>Bacteroidota</taxon>
        <taxon>Flavobacteriia</taxon>
        <taxon>Flavobacteriales</taxon>
        <taxon>Weeksellaceae</taxon>
        <taxon>Chryseobacterium group</taxon>
        <taxon>Chryseobacterium</taxon>
    </lineage>
</organism>
<protein>
    <submittedName>
        <fullName evidence="3">Nucleotide-binding universal stress protein, UspA family</fullName>
    </submittedName>
</protein>
<reference evidence="4" key="1">
    <citation type="submission" date="2016-11" db="EMBL/GenBank/DDBJ databases">
        <authorList>
            <person name="Varghese N."/>
            <person name="Submissions S."/>
        </authorList>
    </citation>
    <scope>NUCLEOTIDE SEQUENCE [LARGE SCALE GENOMIC DNA]</scope>
    <source>
        <strain evidence="4">DSM 26899</strain>
    </source>
</reference>
<dbReference type="EMBL" id="FRAV01000006">
    <property type="protein sequence ID" value="SHK68254.1"/>
    <property type="molecule type" value="Genomic_DNA"/>
</dbReference>
<evidence type="ECO:0000256" key="1">
    <source>
        <dbReference type="ARBA" id="ARBA00008791"/>
    </source>
</evidence>
<dbReference type="STRING" id="1302687.SAMN05444267_1006160"/>
<gene>
    <name evidence="3" type="ORF">SAMN05444267_1006160</name>
</gene>
<dbReference type="OrthoDB" id="9788959at2"/>
<dbReference type="PANTHER" id="PTHR46268:SF6">
    <property type="entry name" value="UNIVERSAL STRESS PROTEIN UP12"/>
    <property type="match status" value="1"/>
</dbReference>
<comment type="similarity">
    <text evidence="1">Belongs to the universal stress protein A family.</text>
</comment>
<dbReference type="PANTHER" id="PTHR46268">
    <property type="entry name" value="STRESS RESPONSE PROTEIN NHAX"/>
    <property type="match status" value="1"/>
</dbReference>
<accession>A0A1M6UGB0</accession>
<dbReference type="CDD" id="cd00293">
    <property type="entry name" value="USP-like"/>
    <property type="match status" value="1"/>
</dbReference>
<dbReference type="AlphaFoldDB" id="A0A1M6UGB0"/>
<keyword evidence="4" id="KW-1185">Reference proteome</keyword>
<dbReference type="PRINTS" id="PR01438">
    <property type="entry name" value="UNVRSLSTRESS"/>
</dbReference>
<dbReference type="SUPFAM" id="SSF52402">
    <property type="entry name" value="Adenine nucleotide alpha hydrolases-like"/>
    <property type="match status" value="1"/>
</dbReference>
<feature type="domain" description="UspA" evidence="2">
    <location>
        <begin position="3"/>
        <end position="142"/>
    </location>
</feature>
<dbReference type="InterPro" id="IPR014729">
    <property type="entry name" value="Rossmann-like_a/b/a_fold"/>
</dbReference>
<evidence type="ECO:0000313" key="3">
    <source>
        <dbReference type="EMBL" id="SHK68254.1"/>
    </source>
</evidence>
<evidence type="ECO:0000313" key="4">
    <source>
        <dbReference type="Proteomes" id="UP000184364"/>
    </source>
</evidence>